<dbReference type="GO" id="GO:0006406">
    <property type="term" value="P:mRNA export from nucleus"/>
    <property type="evidence" value="ECO:0007669"/>
    <property type="project" value="TreeGrafter"/>
</dbReference>
<accession>A0A1G4KFN6</accession>
<dbReference type="EMBL" id="LT598468">
    <property type="protein sequence ID" value="SCV03246.1"/>
    <property type="molecule type" value="Genomic_DNA"/>
</dbReference>
<keyword evidence="5 9" id="KW-0653">Protein transport</keyword>
<gene>
    <name evidence="10" type="ORF">LAMI_0H06612G</name>
</gene>
<dbReference type="PANTHER" id="PTHR13373:SF21">
    <property type="entry name" value="NUCLEAR PORE COMPLEX PROTEIN NUP85"/>
    <property type="match status" value="1"/>
</dbReference>
<dbReference type="AlphaFoldDB" id="A0A1G4KFN6"/>
<comment type="subcellular location">
    <subcellularLocation>
        <location evidence="1 9">Nucleus</location>
        <location evidence="1 9">Nuclear pore complex</location>
    </subcellularLocation>
</comment>
<comment type="function">
    <text evidence="9">Functions as a component of the nuclear pore complex (NPC).</text>
</comment>
<organism evidence="10 11">
    <name type="scientific">Lachancea mirantina</name>
    <dbReference type="NCBI Taxonomy" id="1230905"/>
    <lineage>
        <taxon>Eukaryota</taxon>
        <taxon>Fungi</taxon>
        <taxon>Dikarya</taxon>
        <taxon>Ascomycota</taxon>
        <taxon>Saccharomycotina</taxon>
        <taxon>Saccharomycetes</taxon>
        <taxon>Saccharomycetales</taxon>
        <taxon>Saccharomycetaceae</taxon>
        <taxon>Lachancea</taxon>
    </lineage>
</organism>
<dbReference type="Proteomes" id="UP000191024">
    <property type="component" value="Chromosome H"/>
</dbReference>
<keyword evidence="11" id="KW-1185">Reference proteome</keyword>
<keyword evidence="6 9" id="KW-0811">Translocation</keyword>
<comment type="similarity">
    <text evidence="2 9">Belongs to the nucleoporin Nup85 family.</text>
</comment>
<evidence type="ECO:0000256" key="9">
    <source>
        <dbReference type="RuleBase" id="RU365073"/>
    </source>
</evidence>
<keyword evidence="3 9" id="KW-0813">Transport</keyword>
<dbReference type="PANTHER" id="PTHR13373">
    <property type="entry name" value="FROUNT PROTEIN-RELATED"/>
    <property type="match status" value="1"/>
</dbReference>
<evidence type="ECO:0000256" key="2">
    <source>
        <dbReference type="ARBA" id="ARBA00005573"/>
    </source>
</evidence>
<evidence type="ECO:0000256" key="3">
    <source>
        <dbReference type="ARBA" id="ARBA00022448"/>
    </source>
</evidence>
<dbReference type="GO" id="GO:0017056">
    <property type="term" value="F:structural constituent of nuclear pore"/>
    <property type="evidence" value="ECO:0007669"/>
    <property type="project" value="TreeGrafter"/>
</dbReference>
<dbReference type="OrthoDB" id="17644at2759"/>
<keyword evidence="7 9" id="KW-0906">Nuclear pore complex</keyword>
<dbReference type="InterPro" id="IPR011502">
    <property type="entry name" value="Nucleoporin_Nup85"/>
</dbReference>
<dbReference type="STRING" id="1230905.A0A1G4KFN6"/>
<reference evidence="11" key="1">
    <citation type="submission" date="2016-03" db="EMBL/GenBank/DDBJ databases">
        <authorList>
            <person name="Devillers H."/>
        </authorList>
    </citation>
    <scope>NUCLEOTIDE SEQUENCE [LARGE SCALE GENOMIC DNA]</scope>
</reference>
<dbReference type="GO" id="GO:0031965">
    <property type="term" value="C:nuclear membrane"/>
    <property type="evidence" value="ECO:0007669"/>
    <property type="project" value="UniProtKB-UniRule"/>
</dbReference>
<evidence type="ECO:0000256" key="1">
    <source>
        <dbReference type="ARBA" id="ARBA00004567"/>
    </source>
</evidence>
<evidence type="ECO:0000313" key="10">
    <source>
        <dbReference type="EMBL" id="SCV03246.1"/>
    </source>
</evidence>
<evidence type="ECO:0000256" key="4">
    <source>
        <dbReference type="ARBA" id="ARBA00022816"/>
    </source>
</evidence>
<sequence length="743" mass="84726">MIHNGLDQSRDLLIDVKTLNFAKETVNSETDDSMTMDTTGNDNYFPEKVPDNVFLYEVPIKESLEKFKEAGKALKFKVCPIFPLSVAFVTGKGNDYNKLHTPALSSLDHSKIYKIYVNKLFQIYQDLGDDRYFSIPTIGLVSSKSRRQHFETVNLAVDALIDELELCIQQMAENGDFEPVADFEDCATIINCLRAVHCTLDSGEEDSRAAFFANLEHWVNRADGEPDETTINQVLLGNVNMPVYNSYSFWSLLGRLLMRGLFDQAIGVVEKSGLLDHLKGNCETSHSAITELILMVQQYPYESEEQFRAWKATLLQLTQTYADSLTQVDQELRIFILDILSLVSGNRANILRYSKEWFEAFCGMIMFYIPTLELAEEYLDAALSEHPLNVCNVWEQPCVDIIRGKIHFILPTLESLENATAAFVAAFCEAKGLLQSPPQLRHLENSQLFSEADDLFSPRNSMATYLLNTLAMELCCQGDRELWAVSIGLISLSPSDNESAKRLAIAELLPHFPFQTNDDVEWLLSICAEWHLPDVARTIHRILGNSLLYDNNVVEAMSNFSKAGEFEWVKHYAWMIFEASALQGAPLEDLVVNTIVDGDTERQVPRELLRSVATDAMRQALAPYAVLYQVYHQQRNEEWTQALNSLLALMEFKSLPKHYFVLLVAKFLYGTYVKDDEKEMSEEAIVRVLKVLDHLELDEKCYTLYEVCLSTDTQMKYPESLDELIRGVRRELGFKICREFIVR</sequence>
<name>A0A1G4KFN6_9SACH</name>
<dbReference type="GO" id="GO:0045893">
    <property type="term" value="P:positive regulation of DNA-templated transcription"/>
    <property type="evidence" value="ECO:0007669"/>
    <property type="project" value="TreeGrafter"/>
</dbReference>
<dbReference type="GO" id="GO:0031080">
    <property type="term" value="C:nuclear pore outer ring"/>
    <property type="evidence" value="ECO:0007669"/>
    <property type="project" value="TreeGrafter"/>
</dbReference>
<comment type="subunit">
    <text evidence="9">Component of the nuclear pore complex (NPC).</text>
</comment>
<dbReference type="GO" id="GO:0006606">
    <property type="term" value="P:protein import into nucleus"/>
    <property type="evidence" value="ECO:0007669"/>
    <property type="project" value="TreeGrafter"/>
</dbReference>
<evidence type="ECO:0000256" key="8">
    <source>
        <dbReference type="ARBA" id="ARBA00023242"/>
    </source>
</evidence>
<keyword evidence="4 9" id="KW-0509">mRNA transport</keyword>
<evidence type="ECO:0000313" key="11">
    <source>
        <dbReference type="Proteomes" id="UP000191024"/>
    </source>
</evidence>
<keyword evidence="8 9" id="KW-0539">Nucleus</keyword>
<dbReference type="Pfam" id="PF07575">
    <property type="entry name" value="Nucleopor_Nup85"/>
    <property type="match status" value="1"/>
</dbReference>
<keyword evidence="9" id="KW-0472">Membrane</keyword>
<proteinExistence type="inferred from homology"/>
<protein>
    <recommendedName>
        <fullName evidence="9">Nuclear pore complex protein Nup85</fullName>
    </recommendedName>
</protein>
<evidence type="ECO:0000256" key="7">
    <source>
        <dbReference type="ARBA" id="ARBA00023132"/>
    </source>
</evidence>
<evidence type="ECO:0000256" key="5">
    <source>
        <dbReference type="ARBA" id="ARBA00022927"/>
    </source>
</evidence>
<evidence type="ECO:0000256" key="6">
    <source>
        <dbReference type="ARBA" id="ARBA00023010"/>
    </source>
</evidence>